<keyword evidence="4" id="KW-0808">Transferase</keyword>
<comment type="caution">
    <text evidence="6">The sequence shown here is derived from an EMBL/GenBank/DDBJ whole genome shotgun (WGS) entry which is preliminary data.</text>
</comment>
<dbReference type="Pfam" id="PF03407">
    <property type="entry name" value="Nucleotid_trans"/>
    <property type="match status" value="1"/>
</dbReference>
<dbReference type="InterPro" id="IPR029044">
    <property type="entry name" value="Nucleotide-diphossugar_trans"/>
</dbReference>
<dbReference type="RefSeq" id="XP_070863234.1">
    <property type="nucleotide sequence ID" value="XM_071013793.1"/>
</dbReference>
<evidence type="ECO:0000256" key="3">
    <source>
        <dbReference type="ARBA" id="ARBA00022676"/>
    </source>
</evidence>
<dbReference type="Gene3D" id="3.90.550.10">
    <property type="entry name" value="Spore Coat Polysaccharide Biosynthesis Protein SpsA, Chain A"/>
    <property type="match status" value="1"/>
</dbReference>
<gene>
    <name evidence="6" type="ORF">VTJ83DRAFT_7017</name>
</gene>
<keyword evidence="3" id="KW-0328">Glycosyltransferase</keyword>
<evidence type="ECO:0000256" key="1">
    <source>
        <dbReference type="ARBA" id="ARBA00005664"/>
    </source>
</evidence>
<dbReference type="InterPro" id="IPR005069">
    <property type="entry name" value="Nucl-diP-sugar_transferase"/>
</dbReference>
<evidence type="ECO:0000313" key="6">
    <source>
        <dbReference type="EMBL" id="KAL2264507.1"/>
    </source>
</evidence>
<proteinExistence type="inferred from homology"/>
<evidence type="ECO:0000313" key="7">
    <source>
        <dbReference type="Proteomes" id="UP001600064"/>
    </source>
</evidence>
<keyword evidence="7" id="KW-1185">Reference proteome</keyword>
<dbReference type="PANTHER" id="PTHR31306">
    <property type="entry name" value="ALPHA-1,6-MANNOSYLTRANSFERASE MNN11-RELATED"/>
    <property type="match status" value="1"/>
</dbReference>
<reference evidence="6 7" key="1">
    <citation type="journal article" date="2024" name="Commun. Biol.">
        <title>Comparative genomic analysis of thermophilic fungi reveals convergent evolutionary adaptations and gene losses.</title>
        <authorList>
            <person name="Steindorff A.S."/>
            <person name="Aguilar-Pontes M.V."/>
            <person name="Robinson A.J."/>
            <person name="Andreopoulos B."/>
            <person name="LaButti K."/>
            <person name="Kuo A."/>
            <person name="Mondo S."/>
            <person name="Riley R."/>
            <person name="Otillar R."/>
            <person name="Haridas S."/>
            <person name="Lipzen A."/>
            <person name="Grimwood J."/>
            <person name="Schmutz J."/>
            <person name="Clum A."/>
            <person name="Reid I.D."/>
            <person name="Moisan M.C."/>
            <person name="Butler G."/>
            <person name="Nguyen T.T.M."/>
            <person name="Dewar K."/>
            <person name="Conant G."/>
            <person name="Drula E."/>
            <person name="Henrissat B."/>
            <person name="Hansel C."/>
            <person name="Singer S."/>
            <person name="Hutchinson M.I."/>
            <person name="de Vries R.P."/>
            <person name="Natvig D.O."/>
            <person name="Powell A.J."/>
            <person name="Tsang A."/>
            <person name="Grigoriev I.V."/>
        </authorList>
    </citation>
    <scope>NUCLEOTIDE SEQUENCE [LARGE SCALE GENOMIC DNA]</scope>
    <source>
        <strain evidence="6 7">ATCC 22073</strain>
    </source>
</reference>
<protein>
    <recommendedName>
        <fullName evidence="5">Nucleotide-diphospho-sugar transferase domain-containing protein</fullName>
    </recommendedName>
</protein>
<sequence>MAAAALFSQSCRRISLLLLIISLTLAIAAGLYHGFFSRPTRPKVIIYGPSELSDPAKQHSETCPLPALDNLSNIIRTLWAPLVLPITAPEFVTAGGKVKKLPPPEKLVQREPLGNRLLILDLDNRDFSDDGGIFAKDLPSWDRLSMQSAGFLSHYLYASIHGYSYKFLRVPKYKDRAPHWSKVIFTKEMLKEFDMVITLDYDVMFPNPHVPIEWLLNYWQIGPDTLVAMAQDPNRQPNYDVRGNVNVNTGFIISRAGNLTQRLFQDWAECPSEKRYKGCAKWKNELFHEQSGFSSFVRYDFLDGFSVDTHPNYIKTLPCDEANGTPLVADWGCSGQLVRHYWGHKKLTNEVFASNVMSAFAPLIVQNAYKKPGIVVDFRNKVLDGAQVLDHV</sequence>
<accession>A0ABR4D2H8</accession>
<dbReference type="PANTHER" id="PTHR31306:SF3">
    <property type="entry name" value="NUCLEOTIDE-DIPHOSPHO-SUGAR TRANSFERASE DOMAIN-CONTAINING PROTEIN"/>
    <property type="match status" value="1"/>
</dbReference>
<dbReference type="EMBL" id="JAZGUE010000007">
    <property type="protein sequence ID" value="KAL2264507.1"/>
    <property type="molecule type" value="Genomic_DNA"/>
</dbReference>
<comment type="similarity">
    <text evidence="1">Belongs to the glycosyltransferase 34 family.</text>
</comment>
<evidence type="ECO:0000256" key="2">
    <source>
        <dbReference type="ARBA" id="ARBA00007033"/>
    </source>
</evidence>
<evidence type="ECO:0000256" key="4">
    <source>
        <dbReference type="ARBA" id="ARBA00022679"/>
    </source>
</evidence>
<feature type="domain" description="Nucleotide-diphospho-sugar transferase" evidence="5">
    <location>
        <begin position="180"/>
        <end position="302"/>
    </location>
</feature>
<name>A0ABR4D2H8_9PEZI</name>
<dbReference type="GeneID" id="98128437"/>
<dbReference type="Proteomes" id="UP001600064">
    <property type="component" value="Unassembled WGS sequence"/>
</dbReference>
<evidence type="ECO:0000259" key="5">
    <source>
        <dbReference type="Pfam" id="PF03407"/>
    </source>
</evidence>
<dbReference type="InterPro" id="IPR008630">
    <property type="entry name" value="Glyco_trans_34"/>
</dbReference>
<comment type="similarity">
    <text evidence="2">Belongs to the glycosyltransferase 77 family.</text>
</comment>
<organism evidence="6 7">
    <name type="scientific">Remersonia thermophila</name>
    <dbReference type="NCBI Taxonomy" id="72144"/>
    <lineage>
        <taxon>Eukaryota</taxon>
        <taxon>Fungi</taxon>
        <taxon>Dikarya</taxon>
        <taxon>Ascomycota</taxon>
        <taxon>Pezizomycotina</taxon>
        <taxon>Sordariomycetes</taxon>
        <taxon>Sordariomycetidae</taxon>
        <taxon>Sordariales</taxon>
        <taxon>Sordariales incertae sedis</taxon>
        <taxon>Remersonia</taxon>
    </lineage>
</organism>